<accession>A0ABU3VYG1</accession>
<comment type="caution">
    <text evidence="2">The sequence shown here is derived from an EMBL/GenBank/DDBJ whole genome shotgun (WGS) entry which is preliminary data.</text>
</comment>
<protein>
    <submittedName>
        <fullName evidence="2">Uncharacterized protein</fullName>
    </submittedName>
</protein>
<feature type="signal peptide" evidence="1">
    <location>
        <begin position="1"/>
        <end position="27"/>
    </location>
</feature>
<evidence type="ECO:0000313" key="3">
    <source>
        <dbReference type="Proteomes" id="UP001269819"/>
    </source>
</evidence>
<keyword evidence="3" id="KW-1185">Reference proteome</keyword>
<evidence type="ECO:0000313" key="2">
    <source>
        <dbReference type="EMBL" id="MDV2079323.1"/>
    </source>
</evidence>
<keyword evidence="1" id="KW-0732">Signal</keyword>
<proteinExistence type="predicted"/>
<dbReference type="Proteomes" id="UP001269819">
    <property type="component" value="Unassembled WGS sequence"/>
</dbReference>
<organism evidence="2 3">
    <name type="scientific">Marinobacter xestospongiae</name>
    <dbReference type="NCBI Taxonomy" id="994319"/>
    <lineage>
        <taxon>Bacteria</taxon>
        <taxon>Pseudomonadati</taxon>
        <taxon>Pseudomonadota</taxon>
        <taxon>Gammaproteobacteria</taxon>
        <taxon>Pseudomonadales</taxon>
        <taxon>Marinobacteraceae</taxon>
        <taxon>Marinobacter</taxon>
    </lineage>
</organism>
<reference evidence="2 3" key="1">
    <citation type="submission" date="2023-10" db="EMBL/GenBank/DDBJ databases">
        <title>Characteristics and mechanism of a salt-tolerant marine origin heterotrophic nitrifying- aerobic denitrifying bacteria Marinobacter xestospongiae HN1.</title>
        <authorList>
            <person name="Qi R."/>
        </authorList>
    </citation>
    <scope>NUCLEOTIDE SEQUENCE [LARGE SCALE GENOMIC DNA]</scope>
    <source>
        <strain evidence="2 3">HN1</strain>
    </source>
</reference>
<name>A0ABU3VYG1_9GAMM</name>
<sequence>MKQGLRYWGVRAGVVLGLAAVSPVTLAHNPVAQCEYVNDHTIRCQGGYSDGSLAPGVTMDVISYEEEILIPGELDADSKIVFEKPDGEFYILFDAGPGHVFEIDYTGIAP</sequence>
<dbReference type="EMBL" id="JAWIIJ010000007">
    <property type="protein sequence ID" value="MDV2079323.1"/>
    <property type="molecule type" value="Genomic_DNA"/>
</dbReference>
<gene>
    <name evidence="2" type="ORF">RYS15_11535</name>
</gene>
<dbReference type="RefSeq" id="WP_316974024.1">
    <property type="nucleotide sequence ID" value="NZ_JAWIIJ010000007.1"/>
</dbReference>
<feature type="chain" id="PRO_5045884446" evidence="1">
    <location>
        <begin position="28"/>
        <end position="110"/>
    </location>
</feature>
<evidence type="ECO:0000256" key="1">
    <source>
        <dbReference type="SAM" id="SignalP"/>
    </source>
</evidence>